<protein>
    <submittedName>
        <fullName evidence="1">Uncharacterized protein</fullName>
    </submittedName>
</protein>
<gene>
    <name evidence="1" type="ORF">ACFFRN_20895</name>
</gene>
<organism evidence="1 2">
    <name type="scientific">Nonomuraea roseola</name>
    <dbReference type="NCBI Taxonomy" id="46179"/>
    <lineage>
        <taxon>Bacteria</taxon>
        <taxon>Bacillati</taxon>
        <taxon>Actinomycetota</taxon>
        <taxon>Actinomycetes</taxon>
        <taxon>Streptosporangiales</taxon>
        <taxon>Streptosporangiaceae</taxon>
        <taxon>Nonomuraea</taxon>
    </lineage>
</organism>
<reference evidence="1 2" key="1">
    <citation type="submission" date="2024-09" db="EMBL/GenBank/DDBJ databases">
        <authorList>
            <person name="Sun Q."/>
            <person name="Mori K."/>
        </authorList>
    </citation>
    <scope>NUCLEOTIDE SEQUENCE [LARGE SCALE GENOMIC DNA]</scope>
    <source>
        <strain evidence="1 2">JCM 3323</strain>
    </source>
</reference>
<evidence type="ECO:0000313" key="2">
    <source>
        <dbReference type="Proteomes" id="UP001589646"/>
    </source>
</evidence>
<sequence length="92" mass="9960">MDLARGVRRVEIVYRDGVEVELRIPHPAGPEVLAETVNEVPRNAHLIGSYTDTEDDGRVYTYSSFWIPAQVGCGACKCASGVTGSHCKLVAV</sequence>
<dbReference type="Proteomes" id="UP001589646">
    <property type="component" value="Unassembled WGS sequence"/>
</dbReference>
<comment type="caution">
    <text evidence="1">The sequence shown here is derived from an EMBL/GenBank/DDBJ whole genome shotgun (WGS) entry which is preliminary data.</text>
</comment>
<proteinExistence type="predicted"/>
<keyword evidence="2" id="KW-1185">Reference proteome</keyword>
<evidence type="ECO:0000313" key="1">
    <source>
        <dbReference type="EMBL" id="MFB9529076.1"/>
    </source>
</evidence>
<dbReference type="RefSeq" id="WP_346128897.1">
    <property type="nucleotide sequence ID" value="NZ_BAAAXC010000015.1"/>
</dbReference>
<dbReference type="EMBL" id="JBHMCE010000006">
    <property type="protein sequence ID" value="MFB9529076.1"/>
    <property type="molecule type" value="Genomic_DNA"/>
</dbReference>
<accession>A0ABV5Q0R3</accession>
<name>A0ABV5Q0R3_9ACTN</name>